<evidence type="ECO:0000256" key="3">
    <source>
        <dbReference type="ARBA" id="ARBA00022692"/>
    </source>
</evidence>
<feature type="transmembrane region" description="Helical" evidence="6">
    <location>
        <begin position="86"/>
        <end position="109"/>
    </location>
</feature>
<feature type="transmembrane region" description="Helical" evidence="6">
    <location>
        <begin position="61"/>
        <end position="80"/>
    </location>
</feature>
<dbReference type="Proteomes" id="UP000263486">
    <property type="component" value="Unassembled WGS sequence"/>
</dbReference>
<organism evidence="7 8">
    <name type="scientific">Psychrilyobacter piezotolerans</name>
    <dbReference type="NCBI Taxonomy" id="2293438"/>
    <lineage>
        <taxon>Bacteria</taxon>
        <taxon>Fusobacteriati</taxon>
        <taxon>Fusobacteriota</taxon>
        <taxon>Fusobacteriia</taxon>
        <taxon>Fusobacteriales</taxon>
        <taxon>Fusobacteriaceae</taxon>
        <taxon>Psychrilyobacter</taxon>
    </lineage>
</organism>
<keyword evidence="2" id="KW-1003">Cell membrane</keyword>
<comment type="caution">
    <text evidence="7">The sequence shown here is derived from an EMBL/GenBank/DDBJ whole genome shotgun (WGS) entry which is preliminary data.</text>
</comment>
<gene>
    <name evidence="7" type="ORF">DYH56_12920</name>
</gene>
<dbReference type="InterPro" id="IPR005538">
    <property type="entry name" value="LrgA/CidA"/>
</dbReference>
<dbReference type="EMBL" id="QUAJ01000028">
    <property type="protein sequence ID" value="REI39913.1"/>
    <property type="molecule type" value="Genomic_DNA"/>
</dbReference>
<accession>A0ABX9KE42</accession>
<evidence type="ECO:0000256" key="5">
    <source>
        <dbReference type="ARBA" id="ARBA00023136"/>
    </source>
</evidence>
<name>A0ABX9KE42_9FUSO</name>
<dbReference type="PANTHER" id="PTHR33931">
    <property type="entry name" value="HOLIN-LIKE PROTEIN CIDA-RELATED"/>
    <property type="match status" value="1"/>
</dbReference>
<evidence type="ECO:0000256" key="1">
    <source>
        <dbReference type="ARBA" id="ARBA00004651"/>
    </source>
</evidence>
<evidence type="ECO:0000256" key="4">
    <source>
        <dbReference type="ARBA" id="ARBA00022989"/>
    </source>
</evidence>
<keyword evidence="4 6" id="KW-1133">Transmembrane helix</keyword>
<sequence length="114" mass="12640">MIKQYAIIFTVTYLGEMISKSINFPIPGPVIGMLIFFILLERKLIDVDFVEKGANTILLNLAIFFIPPGVGLISALDLLSGNVLKIVITMILTTIITMGVTGVTVQYLINRRRK</sequence>
<evidence type="ECO:0000313" key="8">
    <source>
        <dbReference type="Proteomes" id="UP000263486"/>
    </source>
</evidence>
<keyword evidence="8" id="KW-1185">Reference proteome</keyword>
<keyword evidence="3 6" id="KW-0812">Transmembrane</keyword>
<keyword evidence="5 6" id="KW-0472">Membrane</keyword>
<evidence type="ECO:0000256" key="6">
    <source>
        <dbReference type="SAM" id="Phobius"/>
    </source>
</evidence>
<proteinExistence type="predicted"/>
<reference evidence="7 8" key="1">
    <citation type="submission" date="2018-08" db="EMBL/GenBank/DDBJ databases">
        <title>Draft genome sequence of Psychrilyobacter sp. strain SD5 isolated from Black Sea water.</title>
        <authorList>
            <person name="Yadav S."/>
            <person name="Villanueva L."/>
            <person name="Damste J.S.S."/>
        </authorList>
    </citation>
    <scope>NUCLEOTIDE SEQUENCE [LARGE SCALE GENOMIC DNA]</scope>
    <source>
        <strain evidence="7 8">SD5</strain>
    </source>
</reference>
<protein>
    <submittedName>
        <fullName evidence="7">CidA/LrgA family protein</fullName>
    </submittedName>
</protein>
<feature type="transmembrane region" description="Helical" evidence="6">
    <location>
        <begin position="22"/>
        <end position="40"/>
    </location>
</feature>
<dbReference type="PANTHER" id="PTHR33931:SF2">
    <property type="entry name" value="HOLIN-LIKE PROTEIN CIDA"/>
    <property type="match status" value="1"/>
</dbReference>
<evidence type="ECO:0000256" key="2">
    <source>
        <dbReference type="ARBA" id="ARBA00022475"/>
    </source>
</evidence>
<dbReference type="RefSeq" id="WP_114643293.1">
    <property type="nucleotide sequence ID" value="NZ_JAACIO010000027.1"/>
</dbReference>
<evidence type="ECO:0000313" key="7">
    <source>
        <dbReference type="EMBL" id="REI39913.1"/>
    </source>
</evidence>
<dbReference type="Pfam" id="PF03788">
    <property type="entry name" value="LrgA"/>
    <property type="match status" value="1"/>
</dbReference>
<comment type="subcellular location">
    <subcellularLocation>
        <location evidence="1">Cell membrane</location>
        <topology evidence="1">Multi-pass membrane protein</topology>
    </subcellularLocation>
</comment>